<evidence type="ECO:0000256" key="10">
    <source>
        <dbReference type="ARBA" id="ARBA00023180"/>
    </source>
</evidence>
<comment type="similarity">
    <text evidence="2">Belongs to the ABC transporter superfamily. ABCB family. Multidrug resistance exporter (TC 3.A.1.201) subfamily.</text>
</comment>
<dbReference type="Pfam" id="PF00664">
    <property type="entry name" value="ABC_membrane"/>
    <property type="match status" value="2"/>
</dbReference>
<keyword evidence="5" id="KW-0677">Repeat</keyword>
<evidence type="ECO:0000256" key="5">
    <source>
        <dbReference type="ARBA" id="ARBA00022737"/>
    </source>
</evidence>
<evidence type="ECO:0000313" key="15">
    <source>
        <dbReference type="EMBL" id="EEE69159.1"/>
    </source>
</evidence>
<feature type="transmembrane region" description="Helical" evidence="12">
    <location>
        <begin position="235"/>
        <end position="254"/>
    </location>
</feature>
<feature type="compositionally biased region" description="Low complexity" evidence="11">
    <location>
        <begin position="46"/>
        <end position="56"/>
    </location>
</feature>
<dbReference type="GO" id="GO:0010328">
    <property type="term" value="F:auxin influx transmembrane transporter activity"/>
    <property type="evidence" value="ECO:0007669"/>
    <property type="project" value="UniProtKB-ARBA"/>
</dbReference>
<dbReference type="InterPro" id="IPR017871">
    <property type="entry name" value="ABC_transporter-like_CS"/>
</dbReference>
<dbReference type="GO" id="GO:1900459">
    <property type="term" value="P:positive regulation of brassinosteroid mediated signaling pathway"/>
    <property type="evidence" value="ECO:0007669"/>
    <property type="project" value="UniProtKB-ARBA"/>
</dbReference>
<keyword evidence="9 12" id="KW-0472">Membrane</keyword>
<dbReference type="GO" id="GO:0010329">
    <property type="term" value="F:auxin efflux transmembrane transporter activity"/>
    <property type="evidence" value="ECO:0007669"/>
    <property type="project" value="UniProtKB-ARBA"/>
</dbReference>
<feature type="domain" description="ABC transporter" evidence="13">
    <location>
        <begin position="1103"/>
        <end position="1340"/>
    </location>
</feature>
<feature type="domain" description="ABC transmembrane type-1" evidence="14">
    <location>
        <begin position="112"/>
        <end position="399"/>
    </location>
</feature>
<feature type="transmembrane region" description="Helical" evidence="12">
    <location>
        <begin position="338"/>
        <end position="358"/>
    </location>
</feature>
<evidence type="ECO:0000259" key="13">
    <source>
        <dbReference type="PROSITE" id="PS50893"/>
    </source>
</evidence>
<dbReference type="GO" id="GO:0009640">
    <property type="term" value="P:photomorphogenesis"/>
    <property type="evidence" value="ECO:0007669"/>
    <property type="project" value="UniProtKB-ARBA"/>
</dbReference>
<evidence type="ECO:0000256" key="7">
    <source>
        <dbReference type="ARBA" id="ARBA00022840"/>
    </source>
</evidence>
<dbReference type="CDD" id="cd18578">
    <property type="entry name" value="ABC_6TM_Pgp_ABCB1_D2_like"/>
    <property type="match status" value="1"/>
</dbReference>
<dbReference type="SMART" id="SM00382">
    <property type="entry name" value="AAA"/>
    <property type="match status" value="2"/>
</dbReference>
<feature type="domain" description="ABC transporter" evidence="13">
    <location>
        <begin position="432"/>
        <end position="687"/>
    </location>
</feature>
<evidence type="ECO:0000256" key="11">
    <source>
        <dbReference type="SAM" id="MobiDB-lite"/>
    </source>
</evidence>
<organism evidence="15">
    <name type="scientific">Oryza sativa subsp. japonica</name>
    <name type="common">Rice</name>
    <dbReference type="NCBI Taxonomy" id="39947"/>
    <lineage>
        <taxon>Eukaryota</taxon>
        <taxon>Viridiplantae</taxon>
        <taxon>Streptophyta</taxon>
        <taxon>Embryophyta</taxon>
        <taxon>Tracheophyta</taxon>
        <taxon>Spermatophyta</taxon>
        <taxon>Magnoliopsida</taxon>
        <taxon>Liliopsida</taxon>
        <taxon>Poales</taxon>
        <taxon>Poaceae</taxon>
        <taxon>BOP clade</taxon>
        <taxon>Oryzoideae</taxon>
        <taxon>Oryzeae</taxon>
        <taxon>Oryzinae</taxon>
        <taxon>Oryza</taxon>
        <taxon>Oryza sativa</taxon>
    </lineage>
</organism>
<evidence type="ECO:0000256" key="9">
    <source>
        <dbReference type="ARBA" id="ARBA00023136"/>
    </source>
</evidence>
<dbReference type="PANTHER" id="PTHR43394:SF11">
    <property type="entry name" value="ATP-BINDING CASSETTE TRANSPORTER"/>
    <property type="match status" value="1"/>
</dbReference>
<feature type="transmembrane region" description="Helical" evidence="12">
    <location>
        <begin position="107"/>
        <end position="128"/>
    </location>
</feature>
<dbReference type="PANTHER" id="PTHR43394">
    <property type="entry name" value="ATP-DEPENDENT PERMEASE MDL1, MITOCHONDRIAL"/>
    <property type="match status" value="1"/>
</dbReference>
<comment type="subcellular location">
    <subcellularLocation>
        <location evidence="1">Cell membrane</location>
        <topology evidence="1">Multi-pass membrane protein</topology>
    </subcellularLocation>
</comment>
<gene>
    <name evidence="15" type="ORF">OsJ_28307</name>
</gene>
<dbReference type="GO" id="GO:0016887">
    <property type="term" value="F:ATP hydrolysis activity"/>
    <property type="evidence" value="ECO:0007669"/>
    <property type="project" value="InterPro"/>
</dbReference>
<dbReference type="Gene3D" id="3.40.50.300">
    <property type="entry name" value="P-loop containing nucleotide triphosphate hydrolases"/>
    <property type="match status" value="2"/>
</dbReference>
<keyword evidence="3" id="KW-0813">Transport</keyword>
<dbReference type="FunFam" id="1.20.1560.10:FF:000009">
    <property type="entry name" value="ABC transporter B family member 1"/>
    <property type="match status" value="1"/>
</dbReference>
<keyword evidence="6" id="KW-0547">Nucleotide-binding</keyword>
<dbReference type="InterPro" id="IPR011527">
    <property type="entry name" value="ABC1_TM_dom"/>
</dbReference>
<keyword evidence="7" id="KW-0067">ATP-binding</keyword>
<dbReference type="GO" id="GO:0009958">
    <property type="term" value="P:positive gravitropism"/>
    <property type="evidence" value="ECO:0007669"/>
    <property type="project" value="UniProtKB-ARBA"/>
</dbReference>
<evidence type="ECO:0000256" key="12">
    <source>
        <dbReference type="SAM" id="Phobius"/>
    </source>
</evidence>
<feature type="transmembrane region" description="Helical" evidence="12">
    <location>
        <begin position="900"/>
        <end position="920"/>
    </location>
</feature>
<dbReference type="Pfam" id="PF00005">
    <property type="entry name" value="ABC_tran"/>
    <property type="match status" value="2"/>
</dbReference>
<dbReference type="GO" id="GO:0009741">
    <property type="term" value="P:response to brassinosteroid"/>
    <property type="evidence" value="ECO:0007669"/>
    <property type="project" value="UniProtKB-ARBA"/>
</dbReference>
<dbReference type="PROSITE" id="PS00211">
    <property type="entry name" value="ABC_TRANSPORTER_1"/>
    <property type="match status" value="2"/>
</dbReference>
<dbReference type="GO" id="GO:0043481">
    <property type="term" value="P:anthocyanin accumulation in tissues in response to UV light"/>
    <property type="evidence" value="ECO:0007669"/>
    <property type="project" value="UniProtKB-ARBA"/>
</dbReference>
<dbReference type="GO" id="GO:0140359">
    <property type="term" value="F:ABC-type transporter activity"/>
    <property type="evidence" value="ECO:0007669"/>
    <property type="project" value="InterPro"/>
</dbReference>
<dbReference type="CDD" id="cd03249">
    <property type="entry name" value="ABC_MTABC3_MDL1_MDL2"/>
    <property type="match status" value="2"/>
</dbReference>
<feature type="transmembrane region" description="Helical" evidence="12">
    <location>
        <begin position="926"/>
        <end position="946"/>
    </location>
</feature>
<feature type="transmembrane region" description="Helical" evidence="12">
    <location>
        <begin position="1006"/>
        <end position="1029"/>
    </location>
</feature>
<dbReference type="InterPro" id="IPR036640">
    <property type="entry name" value="ABC1_TM_sf"/>
</dbReference>
<keyword evidence="10" id="KW-0325">Glycoprotein</keyword>
<dbReference type="FunFam" id="3.40.50.300:FF:000066">
    <property type="entry name" value="ABC transporter B family member 1"/>
    <property type="match status" value="2"/>
</dbReference>
<feature type="domain" description="ABC transmembrane type-1" evidence="14">
    <location>
        <begin position="780"/>
        <end position="1067"/>
    </location>
</feature>
<dbReference type="Proteomes" id="UP000007752">
    <property type="component" value="Chromosome 8"/>
</dbReference>
<keyword evidence="8 12" id="KW-1133">Transmembrane helix</keyword>
<dbReference type="GO" id="GO:0008361">
    <property type="term" value="P:regulation of cell size"/>
    <property type="evidence" value="ECO:0007669"/>
    <property type="project" value="UniProtKB-ARBA"/>
</dbReference>
<keyword evidence="4 12" id="KW-0812">Transmembrane</keyword>
<dbReference type="InterPro" id="IPR039421">
    <property type="entry name" value="Type_1_exporter"/>
</dbReference>
<dbReference type="FunFam" id="1.20.1560.10:FF:000029">
    <property type="entry name" value="ABC transporter B family member 1"/>
    <property type="match status" value="1"/>
</dbReference>
<evidence type="ECO:0000256" key="2">
    <source>
        <dbReference type="ARBA" id="ARBA00007577"/>
    </source>
</evidence>
<dbReference type="Gene3D" id="1.20.1560.10">
    <property type="entry name" value="ABC transporter type 1, transmembrane domain"/>
    <property type="match status" value="3"/>
</dbReference>
<dbReference type="InterPro" id="IPR003593">
    <property type="entry name" value="AAA+_ATPase"/>
</dbReference>
<dbReference type="PROSITE" id="PS50929">
    <property type="entry name" value="ABC_TM1F"/>
    <property type="match status" value="2"/>
</dbReference>
<dbReference type="InterPro" id="IPR003439">
    <property type="entry name" value="ABC_transporter-like_ATP-bd"/>
</dbReference>
<feature type="transmembrane region" description="Helical" evidence="12">
    <location>
        <begin position="819"/>
        <end position="844"/>
    </location>
</feature>
<feature type="compositionally biased region" description="Pro residues" evidence="11">
    <location>
        <begin position="57"/>
        <end position="89"/>
    </location>
</feature>
<dbReference type="InterPro" id="IPR027417">
    <property type="entry name" value="P-loop_NTPase"/>
</dbReference>
<dbReference type="GO" id="GO:0048443">
    <property type="term" value="P:stamen development"/>
    <property type="evidence" value="ECO:0007669"/>
    <property type="project" value="UniProtKB-ARBA"/>
</dbReference>
<dbReference type="GO" id="GO:0009637">
    <property type="term" value="P:response to blue light"/>
    <property type="evidence" value="ECO:0007669"/>
    <property type="project" value="UniProtKB-ARBA"/>
</dbReference>
<feature type="transmembrane region" description="Helical" evidence="12">
    <location>
        <begin position="1041"/>
        <end position="1062"/>
    </location>
</feature>
<dbReference type="PROSITE" id="PS50893">
    <property type="entry name" value="ABC_TRANSPORTER_2"/>
    <property type="match status" value="2"/>
</dbReference>
<accession>B9FYK8</accession>
<evidence type="ECO:0008006" key="16">
    <source>
        <dbReference type="Google" id="ProtNLM"/>
    </source>
</evidence>
<reference evidence="15" key="1">
    <citation type="journal article" date="2005" name="PLoS Biol.">
        <title>The genomes of Oryza sativa: a history of duplications.</title>
        <authorList>
            <person name="Yu J."/>
            <person name="Wang J."/>
            <person name="Lin W."/>
            <person name="Li S."/>
            <person name="Li H."/>
            <person name="Zhou J."/>
            <person name="Ni P."/>
            <person name="Dong W."/>
            <person name="Hu S."/>
            <person name="Zeng C."/>
            <person name="Zhang J."/>
            <person name="Zhang Y."/>
            <person name="Li R."/>
            <person name="Xu Z."/>
            <person name="Li S."/>
            <person name="Li X."/>
            <person name="Zheng H."/>
            <person name="Cong L."/>
            <person name="Lin L."/>
            <person name="Yin J."/>
            <person name="Geng J."/>
            <person name="Li G."/>
            <person name="Shi J."/>
            <person name="Liu J."/>
            <person name="Lv H."/>
            <person name="Li J."/>
            <person name="Wang J."/>
            <person name="Deng Y."/>
            <person name="Ran L."/>
            <person name="Shi X."/>
            <person name="Wang X."/>
            <person name="Wu Q."/>
            <person name="Li C."/>
            <person name="Ren X."/>
            <person name="Wang J."/>
            <person name="Wang X."/>
            <person name="Li D."/>
            <person name="Liu D."/>
            <person name="Zhang X."/>
            <person name="Ji Z."/>
            <person name="Zhao W."/>
            <person name="Sun Y."/>
            <person name="Zhang Z."/>
            <person name="Bao J."/>
            <person name="Han Y."/>
            <person name="Dong L."/>
            <person name="Ji J."/>
            <person name="Chen P."/>
            <person name="Wu S."/>
            <person name="Liu J."/>
            <person name="Xiao Y."/>
            <person name="Bu D."/>
            <person name="Tan J."/>
            <person name="Yang L."/>
            <person name="Ye C."/>
            <person name="Zhang J."/>
            <person name="Xu J."/>
            <person name="Zhou Y."/>
            <person name="Yu Y."/>
            <person name="Zhang B."/>
            <person name="Zhuang S."/>
            <person name="Wei H."/>
            <person name="Liu B."/>
            <person name="Lei M."/>
            <person name="Yu H."/>
            <person name="Li Y."/>
            <person name="Xu H."/>
            <person name="Wei S."/>
            <person name="He X."/>
            <person name="Fang L."/>
            <person name="Zhang Z."/>
            <person name="Zhang Y."/>
            <person name="Huang X."/>
            <person name="Su Z."/>
            <person name="Tong W."/>
            <person name="Li J."/>
            <person name="Tong Z."/>
            <person name="Li S."/>
            <person name="Ye J."/>
            <person name="Wang L."/>
            <person name="Fang L."/>
            <person name="Lei T."/>
            <person name="Chen C."/>
            <person name="Chen H."/>
            <person name="Xu Z."/>
            <person name="Li H."/>
            <person name="Huang H."/>
            <person name="Zhang F."/>
            <person name="Xu H."/>
            <person name="Li N."/>
            <person name="Zhao C."/>
            <person name="Li S."/>
            <person name="Dong L."/>
            <person name="Huang Y."/>
            <person name="Li L."/>
            <person name="Xi Y."/>
            <person name="Qi Q."/>
            <person name="Li W."/>
            <person name="Zhang B."/>
            <person name="Hu W."/>
            <person name="Zhang Y."/>
            <person name="Tian X."/>
            <person name="Jiao Y."/>
            <person name="Liang X."/>
            <person name="Jin J."/>
            <person name="Gao L."/>
            <person name="Zheng W."/>
            <person name="Hao B."/>
            <person name="Liu S."/>
            <person name="Wang W."/>
            <person name="Yuan L."/>
            <person name="Cao M."/>
            <person name="McDermott J."/>
            <person name="Samudrala R."/>
            <person name="Wang J."/>
            <person name="Wong G.K."/>
            <person name="Yang H."/>
        </authorList>
    </citation>
    <scope>NUCLEOTIDE SEQUENCE [LARGE SCALE GENOMIC DNA]</scope>
</reference>
<dbReference type="CDD" id="cd18577">
    <property type="entry name" value="ABC_6TM_Pgp_ABCB1_D1_like"/>
    <property type="match status" value="1"/>
</dbReference>
<protein>
    <recommendedName>
        <fullName evidence="16">MDR-like ABC transporter</fullName>
    </recommendedName>
</protein>
<feature type="transmembrane region" description="Helical" evidence="12">
    <location>
        <begin position="370"/>
        <end position="388"/>
    </location>
</feature>
<dbReference type="GO" id="GO:0005524">
    <property type="term" value="F:ATP binding"/>
    <property type="evidence" value="ECO:0007669"/>
    <property type="project" value="UniProtKB-KW"/>
</dbReference>
<sequence>MEEEIKGRVVVLGADAAADPELEAFHLPSADQPPHSHLLHHHHSPQSHPQPDAPAAAAPPPPAPLTPPPPKSPPPPPHIQTTDLPPPKPLPPAPLRQLFSFADGLDYVLMTLGTLGALVHGCSLPVFLRFFADLVDSFGSHAAHPDTMLRLVVKYAFYFLVVGAAIWASSWAEISCWMWTGERQSTRMRIRYLHAALHQDVSFFDTDVRTSDVIHAINADAVVVQDAISEKLGNLIHYLATFVSGFVVGFTAAWQLALVTLAVVPLIAVIGGLSAAALAKLSSRSQDALSDASGIAEQALAQIRIVQSFVGEERVMRAYSAALAVAQRIGYRSGFAKGIGLGGTYFTVFCCYALLLWYGGHLVRRAHTNGGLAIATMFSVMIGGLALGQSAPSMAAFAKARVAAAKIFRMMEHKPSMEREGGVELEAVTGRVELRDVEFSYPSRPDVGILRGLSLSVPAGKTIALVGSSGSGKSTVVSLIERFYEPNAGTILLDGHDLRDLNLRWLRRQIGLVSQEPALFATTIRENLLLGRDGATQEELEEAARVANAHSFIVKLPDAYNTQASILLLPSISFVSLVVVVAVGERGLQLSGGQKQRIAIARAMLRNPAILLLDEATSALDSESEKLVQEALDRFMIGRTTLVIAHRLSTIRKADLVAVLQGGAISEVGTHDELMARGDGTYARLIRMQEQAHEAALVAARRSSARPSSARNSVSSPIITRNSSYGRSPYSRRLSDADFITGLGLGVDSKQQQQQHYFRVQASSFWRLAKMNSPEWGYALVASLGSMVCGSFSAIFAYVLSAVLSVYYAPDAAYMDRQIAKYCYLLIGMSSAALLFNTVQHLFWDTVGENLTKRVRERMLAAVLRNEIAWFDMEDNSSARIAARLALDAQNVRSAIGDRISIIVQNSALMLVACTAGFVLQWRLALVLLAVFPLVVAATVLQKMFLKGFSGDLERAHARATQIAGEAVANVRTVAAFGSEAKIVGLFEANLAGPLRRCFWKGQIAGSGYGVAQFLLYASYALGLWYAAWLVKHGVSDFSKTIRVFMVLMVSANGAAETLTLAPDFVKGGRAMQAVFEAMDRRTEIEPDDVDAAAVPERPRGEVELKHVDFAYPSRPEVQVFRDLSLRARAGRTLALVGASGCGKSSVLALVQRFYEPNSGRVLLDGRDLRKFNLRSLRRAMALVPQEPFLFAATIHDNIAYGREGATEAEVVEAATAANAHKFISALPEGYGTLVGERGVQLSGGQRQRIAIARALVKQAPILLLDEATSALDAESERSVQEALASSSGSGRTTIVVAHRLATVRNAHTIAVIDDGKVAEQGSHSHLLNHHPDGCYARMLQLQRLSHSHVAPGPSSSTTTHGT</sequence>
<feature type="transmembrane region" description="Helical" evidence="12">
    <location>
        <begin position="776"/>
        <end position="799"/>
    </location>
</feature>
<dbReference type="GO" id="GO:0009733">
    <property type="term" value="P:response to auxin"/>
    <property type="evidence" value="ECO:0007669"/>
    <property type="project" value="UniProtKB-ARBA"/>
</dbReference>
<dbReference type="GO" id="GO:0009926">
    <property type="term" value="P:auxin polar transport"/>
    <property type="evidence" value="ECO:0007669"/>
    <property type="project" value="UniProtKB-ARBA"/>
</dbReference>
<evidence type="ECO:0000256" key="3">
    <source>
        <dbReference type="ARBA" id="ARBA00022448"/>
    </source>
</evidence>
<evidence type="ECO:0000256" key="1">
    <source>
        <dbReference type="ARBA" id="ARBA00004651"/>
    </source>
</evidence>
<dbReference type="SUPFAM" id="SSF90123">
    <property type="entry name" value="ABC transporter transmembrane region"/>
    <property type="match status" value="2"/>
</dbReference>
<feature type="region of interest" description="Disordered" evidence="11">
    <location>
        <begin position="22"/>
        <end position="89"/>
    </location>
</feature>
<dbReference type="SUPFAM" id="SSF52540">
    <property type="entry name" value="P-loop containing nucleoside triphosphate hydrolases"/>
    <property type="match status" value="2"/>
</dbReference>
<evidence type="ECO:0000256" key="8">
    <source>
        <dbReference type="ARBA" id="ARBA00022989"/>
    </source>
</evidence>
<proteinExistence type="inferred from homology"/>
<feature type="transmembrane region" description="Helical" evidence="12">
    <location>
        <begin position="155"/>
        <end position="179"/>
    </location>
</feature>
<evidence type="ECO:0000256" key="4">
    <source>
        <dbReference type="ARBA" id="ARBA00022692"/>
    </source>
</evidence>
<name>B9FYK8_ORYSJ</name>
<reference evidence="15" key="2">
    <citation type="submission" date="2008-12" db="EMBL/GenBank/DDBJ databases">
        <title>Improved gene annotation of the rice (Oryza sativa) genomes.</title>
        <authorList>
            <person name="Wang J."/>
            <person name="Li R."/>
            <person name="Fan W."/>
            <person name="Huang Q."/>
            <person name="Zhang J."/>
            <person name="Zhou Y."/>
            <person name="Hu Y."/>
            <person name="Zi S."/>
            <person name="Li J."/>
            <person name="Ni P."/>
            <person name="Zheng H."/>
            <person name="Zhang Y."/>
            <person name="Zhao M."/>
            <person name="Hao Q."/>
            <person name="McDermott J."/>
            <person name="Samudrala R."/>
            <person name="Kristiansen K."/>
            <person name="Wong G.K.-S."/>
        </authorList>
    </citation>
    <scope>NUCLEOTIDE SEQUENCE</scope>
</reference>
<feature type="transmembrane region" description="Helical" evidence="12">
    <location>
        <begin position="260"/>
        <end position="279"/>
    </location>
</feature>
<evidence type="ECO:0000256" key="6">
    <source>
        <dbReference type="ARBA" id="ARBA00022741"/>
    </source>
</evidence>
<dbReference type="GO" id="GO:0005886">
    <property type="term" value="C:plasma membrane"/>
    <property type="evidence" value="ECO:0007669"/>
    <property type="project" value="UniProtKB-SubCell"/>
</dbReference>
<dbReference type="EMBL" id="CM000145">
    <property type="protein sequence ID" value="EEE69159.1"/>
    <property type="molecule type" value="Genomic_DNA"/>
</dbReference>
<evidence type="ECO:0000259" key="14">
    <source>
        <dbReference type="PROSITE" id="PS50929"/>
    </source>
</evidence>